<dbReference type="RefSeq" id="WP_267979202.1">
    <property type="nucleotide sequence ID" value="NZ_JAPQKF010000001.1"/>
</dbReference>
<evidence type="ECO:0000256" key="1">
    <source>
        <dbReference type="SAM" id="MobiDB-lite"/>
    </source>
</evidence>
<sequence>MTHADDFDREQIKNAPDEVKKELNADPITGEPGSHPVGTGVGAVGGAAAGAAVGSVGGPLGTLVGGAVGAVVGGLAGSAVGEAIDPTVEDAYWRENYINQPYYGTSKANYPDLNYERDYQQAYRLGYDNDVIYDPDVAFEEIEPELKVNWEKSRAESRLSWDEAKLASRDAWNRNRK</sequence>
<gene>
    <name evidence="3" type="ORF">QTA56_01590</name>
</gene>
<dbReference type="PANTHER" id="PTHR21525:SF9">
    <property type="entry name" value="CHANNEL_COLICIN DOMAIN-CONTAINING PROTEIN"/>
    <property type="match status" value="1"/>
</dbReference>
<dbReference type="Pfam" id="PF13488">
    <property type="entry name" value="Gly-zipper_Omp"/>
    <property type="match status" value="1"/>
</dbReference>
<proteinExistence type="predicted"/>
<name>A0ABT7WJR8_9GAMM</name>
<keyword evidence="4" id="KW-1185">Reference proteome</keyword>
<reference evidence="3" key="1">
    <citation type="submission" date="2023-06" db="EMBL/GenBank/DDBJ databases">
        <title>Two novel species of Acinetobacter isolated from motorbike repairing workshop in Vietnam.</title>
        <authorList>
            <person name="Le N.T.T."/>
        </authorList>
    </citation>
    <scope>NUCLEOTIDE SEQUENCE</scope>
    <source>
        <strain evidence="3">VNH17</strain>
    </source>
</reference>
<feature type="compositionally biased region" description="Basic and acidic residues" evidence="1">
    <location>
        <begin position="1"/>
        <end position="24"/>
    </location>
</feature>
<dbReference type="EMBL" id="JAUDZE010000001">
    <property type="protein sequence ID" value="MDN0012926.1"/>
    <property type="molecule type" value="Genomic_DNA"/>
</dbReference>
<dbReference type="InterPro" id="IPR039567">
    <property type="entry name" value="Gly-zipper"/>
</dbReference>
<comment type="caution">
    <text evidence="3">The sequence shown here is derived from an EMBL/GenBank/DDBJ whole genome shotgun (WGS) entry which is preliminary data.</text>
</comment>
<organism evidence="3 4">
    <name type="scientific">Acinetobacter thutiue</name>
    <dbReference type="NCBI Taxonomy" id="2998078"/>
    <lineage>
        <taxon>Bacteria</taxon>
        <taxon>Pseudomonadati</taxon>
        <taxon>Pseudomonadota</taxon>
        <taxon>Gammaproteobacteria</taxon>
        <taxon>Moraxellales</taxon>
        <taxon>Moraxellaceae</taxon>
        <taxon>Acinetobacter</taxon>
    </lineage>
</organism>
<dbReference type="Proteomes" id="UP001168524">
    <property type="component" value="Unassembled WGS sequence"/>
</dbReference>
<protein>
    <submittedName>
        <fullName evidence="3">Glycine zipper domain-containing protein</fullName>
    </submittedName>
</protein>
<dbReference type="PANTHER" id="PTHR21525">
    <property type="entry name" value="MOTILE SPERM PROTEIN"/>
    <property type="match status" value="1"/>
</dbReference>
<feature type="domain" description="Glycine zipper" evidence="2">
    <location>
        <begin position="41"/>
        <end position="85"/>
    </location>
</feature>
<evidence type="ECO:0000313" key="3">
    <source>
        <dbReference type="EMBL" id="MDN0012926.1"/>
    </source>
</evidence>
<feature type="region of interest" description="Disordered" evidence="1">
    <location>
        <begin position="1"/>
        <end position="41"/>
    </location>
</feature>
<evidence type="ECO:0000313" key="4">
    <source>
        <dbReference type="Proteomes" id="UP001168524"/>
    </source>
</evidence>
<accession>A0ABT7WJR8</accession>
<evidence type="ECO:0000259" key="2">
    <source>
        <dbReference type="Pfam" id="PF13488"/>
    </source>
</evidence>